<dbReference type="Pfam" id="PF07969">
    <property type="entry name" value="Amidohydro_3"/>
    <property type="match status" value="1"/>
</dbReference>
<proteinExistence type="predicted"/>
<dbReference type="PATRIC" id="fig|1107881.3.peg.6587"/>
<sequence>ASVLSALPRKEFERIRDQMIDLDIAVVTLPAANLYLQGRSHDMLPPRGLTRVAELIRAGVAIATASDNIQDPFVPTGSGDMLEIARWTLLAGHLRGDELATAYDMITAIPARMMNLTDYGIREGAWADLVVTDCEDVSALVGGSPDCIQVLAKGRPVAAPASPAMEAIRALEDVP</sequence>
<dbReference type="Proteomes" id="UP000004038">
    <property type="component" value="Unassembled WGS sequence"/>
</dbReference>
<name>H0GAG8_RHIML</name>
<evidence type="ECO:0000313" key="3">
    <source>
        <dbReference type="Proteomes" id="UP000004038"/>
    </source>
</evidence>
<dbReference type="GO" id="GO:0016814">
    <property type="term" value="F:hydrolase activity, acting on carbon-nitrogen (but not peptide) bonds, in cyclic amidines"/>
    <property type="evidence" value="ECO:0007669"/>
    <property type="project" value="TreeGrafter"/>
</dbReference>
<dbReference type="InterPro" id="IPR013108">
    <property type="entry name" value="Amidohydro_3"/>
</dbReference>
<dbReference type="InterPro" id="IPR032466">
    <property type="entry name" value="Metal_Hydrolase"/>
</dbReference>
<feature type="domain" description="Amidohydrolase 3" evidence="1">
    <location>
        <begin position="6"/>
        <end position="157"/>
    </location>
</feature>
<reference evidence="2 3" key="1">
    <citation type="journal article" date="2012" name="J. Bacteriol.">
        <title>Draft Genome Sequence of Sinorhizobium meliloti CCNWSX0020, a Nitrogen-Fixing Symbiont with Copper Tolerance Capability Isolated from Lead-Zinc Mine Tailings.</title>
        <authorList>
            <person name="Li Z."/>
            <person name="Ma Z."/>
            <person name="Hao X."/>
            <person name="Wei G."/>
        </authorList>
    </citation>
    <scope>NUCLEOTIDE SEQUENCE [LARGE SCALE GENOMIC DNA]</scope>
    <source>
        <strain evidence="2 3">CCNWSX0020</strain>
    </source>
</reference>
<protein>
    <submittedName>
        <fullName evidence="2">Deaminase</fullName>
    </submittedName>
</protein>
<dbReference type="EMBL" id="AGVV01000122">
    <property type="protein sequence ID" value="EHK73684.1"/>
    <property type="molecule type" value="Genomic_DNA"/>
</dbReference>
<dbReference type="SUPFAM" id="SSF51556">
    <property type="entry name" value="Metallo-dependent hydrolases"/>
    <property type="match status" value="1"/>
</dbReference>
<feature type="non-terminal residue" evidence="2">
    <location>
        <position position="1"/>
    </location>
</feature>
<dbReference type="InterPro" id="IPR052349">
    <property type="entry name" value="Metallo-hydrolase_Enzymes"/>
</dbReference>
<dbReference type="RefSeq" id="WP_003536788.1">
    <property type="nucleotide sequence ID" value="NZ_AGVV01000122.1"/>
</dbReference>
<organism evidence="2 3">
    <name type="scientific">Sinorhizobium meliloti CCNWSX0020</name>
    <dbReference type="NCBI Taxonomy" id="1107881"/>
    <lineage>
        <taxon>Bacteria</taxon>
        <taxon>Pseudomonadati</taxon>
        <taxon>Pseudomonadota</taxon>
        <taxon>Alphaproteobacteria</taxon>
        <taxon>Hyphomicrobiales</taxon>
        <taxon>Rhizobiaceae</taxon>
        <taxon>Sinorhizobium/Ensifer group</taxon>
        <taxon>Sinorhizobium</taxon>
    </lineage>
</organism>
<dbReference type="Gene3D" id="3.20.20.140">
    <property type="entry name" value="Metal-dependent hydrolases"/>
    <property type="match status" value="1"/>
</dbReference>
<evidence type="ECO:0000259" key="1">
    <source>
        <dbReference type="Pfam" id="PF07969"/>
    </source>
</evidence>
<dbReference type="PANTHER" id="PTHR32027">
    <property type="entry name" value="CYTOSINE DEAMINASE"/>
    <property type="match status" value="1"/>
</dbReference>
<dbReference type="AlphaFoldDB" id="H0GAG8"/>
<accession>H0GAG8</accession>
<gene>
    <name evidence="2" type="ORF">SM0020_32637</name>
</gene>
<dbReference type="PANTHER" id="PTHR32027:SF9">
    <property type="entry name" value="BLL3847 PROTEIN"/>
    <property type="match status" value="1"/>
</dbReference>
<evidence type="ECO:0000313" key="2">
    <source>
        <dbReference type="EMBL" id="EHK73684.1"/>
    </source>
</evidence>